<reference evidence="2 3" key="1">
    <citation type="journal article" date="2012" name="New Phytol.">
        <title>Insight into trade-off between wood decay and parasitism from the genome of a fungal forest pathogen.</title>
        <authorList>
            <person name="Olson A."/>
            <person name="Aerts A."/>
            <person name="Asiegbu F."/>
            <person name="Belbahri L."/>
            <person name="Bouzid O."/>
            <person name="Broberg A."/>
            <person name="Canback B."/>
            <person name="Coutinho P.M."/>
            <person name="Cullen D."/>
            <person name="Dalman K."/>
            <person name="Deflorio G."/>
            <person name="van Diepen L.T."/>
            <person name="Dunand C."/>
            <person name="Duplessis S."/>
            <person name="Durling M."/>
            <person name="Gonthier P."/>
            <person name="Grimwood J."/>
            <person name="Fossdal C.G."/>
            <person name="Hansson D."/>
            <person name="Henrissat B."/>
            <person name="Hietala A."/>
            <person name="Himmelstrand K."/>
            <person name="Hoffmeister D."/>
            <person name="Hogberg N."/>
            <person name="James T.Y."/>
            <person name="Karlsson M."/>
            <person name="Kohler A."/>
            <person name="Kues U."/>
            <person name="Lee Y.H."/>
            <person name="Lin Y.C."/>
            <person name="Lind M."/>
            <person name="Lindquist E."/>
            <person name="Lombard V."/>
            <person name="Lucas S."/>
            <person name="Lunden K."/>
            <person name="Morin E."/>
            <person name="Murat C."/>
            <person name="Park J."/>
            <person name="Raffaello T."/>
            <person name="Rouze P."/>
            <person name="Salamov A."/>
            <person name="Schmutz J."/>
            <person name="Solheim H."/>
            <person name="Stahlberg J."/>
            <person name="Velez H."/>
            <person name="de Vries R.P."/>
            <person name="Wiebenga A."/>
            <person name="Woodward S."/>
            <person name="Yakovlev I."/>
            <person name="Garbelotto M."/>
            <person name="Martin F."/>
            <person name="Grigoriev I.V."/>
            <person name="Stenlid J."/>
        </authorList>
    </citation>
    <scope>NUCLEOTIDE SEQUENCE [LARGE SCALE GENOMIC DNA]</scope>
    <source>
        <strain evidence="2 3">TC 32-1</strain>
    </source>
</reference>
<protein>
    <submittedName>
        <fullName evidence="2">Uncharacterized protein</fullName>
    </submittedName>
</protein>
<dbReference type="RefSeq" id="XP_009546115.1">
    <property type="nucleotide sequence ID" value="XM_009547820.1"/>
</dbReference>
<dbReference type="KEGG" id="hir:HETIRDRAFT_451255"/>
<dbReference type="AlphaFoldDB" id="W4K6L5"/>
<sequence>MRLVLLEWKKPADARNSPSVRSIHPSVCAATSASASSLPHGARVRTCALAGARSAASGLPTTGTWDFSAWFEGPQCCIAPYCTRFLSAGLCPVAHRAHPGAQNLLYSTCAMHARTHARMHGGERSTPLPPAREFVPCAEPAGHRSAEASPRSVCQRTARRTHPSGGIEMASEPRDSSRAWESSISLYTYCNSLGLGLGLGLGVGFQLLDQWGAGAGSRRSLDAPAGV</sequence>
<evidence type="ECO:0000256" key="1">
    <source>
        <dbReference type="SAM" id="MobiDB-lite"/>
    </source>
</evidence>
<evidence type="ECO:0000313" key="2">
    <source>
        <dbReference type="EMBL" id="ETW81472.1"/>
    </source>
</evidence>
<gene>
    <name evidence="2" type="ORF">HETIRDRAFT_451255</name>
</gene>
<accession>W4K6L5</accession>
<organism evidence="2 3">
    <name type="scientific">Heterobasidion irregulare (strain TC 32-1)</name>
    <dbReference type="NCBI Taxonomy" id="747525"/>
    <lineage>
        <taxon>Eukaryota</taxon>
        <taxon>Fungi</taxon>
        <taxon>Dikarya</taxon>
        <taxon>Basidiomycota</taxon>
        <taxon>Agaricomycotina</taxon>
        <taxon>Agaricomycetes</taxon>
        <taxon>Russulales</taxon>
        <taxon>Bondarzewiaceae</taxon>
        <taxon>Heterobasidion</taxon>
        <taxon>Heterobasidion annosum species complex</taxon>
    </lineage>
</organism>
<dbReference type="InParanoid" id="W4K6L5"/>
<name>W4K6L5_HETIT</name>
<dbReference type="HOGENOM" id="CLU_1219815_0_0_1"/>
<dbReference type="GeneID" id="20676130"/>
<feature type="region of interest" description="Disordered" evidence="1">
    <location>
        <begin position="140"/>
        <end position="174"/>
    </location>
</feature>
<keyword evidence="3" id="KW-1185">Reference proteome</keyword>
<dbReference type="Proteomes" id="UP000030671">
    <property type="component" value="Unassembled WGS sequence"/>
</dbReference>
<proteinExistence type="predicted"/>
<dbReference type="EMBL" id="KI925458">
    <property type="protein sequence ID" value="ETW81472.1"/>
    <property type="molecule type" value="Genomic_DNA"/>
</dbReference>
<evidence type="ECO:0000313" key="3">
    <source>
        <dbReference type="Proteomes" id="UP000030671"/>
    </source>
</evidence>